<dbReference type="GO" id="GO:0010181">
    <property type="term" value="F:FMN binding"/>
    <property type="evidence" value="ECO:0007669"/>
    <property type="project" value="InterPro"/>
</dbReference>
<protein>
    <submittedName>
        <fullName evidence="7">NADPH dehydrogenase</fullName>
    </submittedName>
</protein>
<feature type="domain" description="NADH:flavin oxidoreductase/NADH oxidase N-terminal" evidence="6">
    <location>
        <begin position="2"/>
        <end position="319"/>
    </location>
</feature>
<name>A0A5B9DBK4_9ARCH</name>
<dbReference type="GO" id="GO:0003959">
    <property type="term" value="F:NADPH dehydrogenase activity"/>
    <property type="evidence" value="ECO:0007669"/>
    <property type="project" value="InterPro"/>
</dbReference>
<keyword evidence="3" id="KW-0288">FMN</keyword>
<evidence type="ECO:0000256" key="4">
    <source>
        <dbReference type="ARBA" id="ARBA00022857"/>
    </source>
</evidence>
<keyword evidence="5" id="KW-0560">Oxidoreductase</keyword>
<dbReference type="Proteomes" id="UP000321408">
    <property type="component" value="Chromosome"/>
</dbReference>
<dbReference type="PANTHER" id="PTHR43303">
    <property type="entry name" value="NADPH DEHYDROGENASE C23G7.10C-RELATED"/>
    <property type="match status" value="1"/>
</dbReference>
<dbReference type="SUPFAM" id="SSF51395">
    <property type="entry name" value="FMN-linked oxidoreductases"/>
    <property type="match status" value="1"/>
</dbReference>
<comment type="cofactor">
    <cofactor evidence="1">
        <name>FMN</name>
        <dbReference type="ChEBI" id="CHEBI:58210"/>
    </cofactor>
</comment>
<dbReference type="Gene3D" id="3.20.20.70">
    <property type="entry name" value="Aldolase class I"/>
    <property type="match status" value="1"/>
</dbReference>
<keyword evidence="4" id="KW-0521">NADP</keyword>
<gene>
    <name evidence="7" type="ORF">DSAG12_02388</name>
</gene>
<dbReference type="GeneID" id="41330376"/>
<dbReference type="InterPro" id="IPR001155">
    <property type="entry name" value="OxRdtase_FMN_N"/>
</dbReference>
<dbReference type="EMBL" id="CP042905">
    <property type="protein sequence ID" value="QEE16558.1"/>
    <property type="molecule type" value="Genomic_DNA"/>
</dbReference>
<dbReference type="AlphaFoldDB" id="A0A5B9DBK4"/>
<reference evidence="7 8" key="1">
    <citation type="journal article" date="2020" name="Nature">
        <title>Isolation of an archaeon at the prokaryote-eukaryote interface.</title>
        <authorList>
            <person name="Imachi H."/>
            <person name="Nobu M.K."/>
            <person name="Nakahara N."/>
            <person name="Morono Y."/>
            <person name="Ogawara M."/>
            <person name="Takaki Y."/>
            <person name="Takano Y."/>
            <person name="Uematsu K."/>
            <person name="Ikuta T."/>
            <person name="Ito M."/>
            <person name="Matsui Y."/>
            <person name="Miyazaki M."/>
            <person name="Murata K."/>
            <person name="Saito Y."/>
            <person name="Sakai S."/>
            <person name="Song C."/>
            <person name="Tasumi E."/>
            <person name="Yamanaka Y."/>
            <person name="Yamaguchi T."/>
            <person name="Kamagata Y."/>
            <person name="Tamaki H."/>
            <person name="Takai K."/>
        </authorList>
    </citation>
    <scope>NUCLEOTIDE SEQUENCE [LARGE SCALE GENOMIC DNA]</scope>
    <source>
        <strain evidence="7 8">MK-D1</strain>
    </source>
</reference>
<evidence type="ECO:0000256" key="3">
    <source>
        <dbReference type="ARBA" id="ARBA00022643"/>
    </source>
</evidence>
<evidence type="ECO:0000256" key="2">
    <source>
        <dbReference type="ARBA" id="ARBA00022630"/>
    </source>
</evidence>
<evidence type="ECO:0000313" key="7">
    <source>
        <dbReference type="EMBL" id="QEE16558.1"/>
    </source>
</evidence>
<dbReference type="KEGG" id="psyt:DSAG12_02388"/>
<keyword evidence="8" id="KW-1185">Reference proteome</keyword>
<accession>A0A5B9DBK4</accession>
<dbReference type="InterPro" id="IPR013785">
    <property type="entry name" value="Aldolase_TIM"/>
</dbReference>
<reference evidence="7 8" key="2">
    <citation type="journal article" date="2024" name="Int. J. Syst. Evol. Microbiol.">
        <title>Promethearchaeum syntrophicum gen. nov., sp. nov., an anaerobic, obligately syntrophic archaeon, the first isolate of the lineage 'Asgard' archaea, and proposal of the new archaeal phylum Promethearchaeota phyl. nov. and kingdom Promethearchaeati regn. nov.</title>
        <authorList>
            <person name="Imachi H."/>
            <person name="Nobu M.K."/>
            <person name="Kato S."/>
            <person name="Takaki Y."/>
            <person name="Miyazaki M."/>
            <person name="Miyata M."/>
            <person name="Ogawara M."/>
            <person name="Saito Y."/>
            <person name="Sakai S."/>
            <person name="Tahara Y.O."/>
            <person name="Takano Y."/>
            <person name="Tasumi E."/>
            <person name="Uematsu K."/>
            <person name="Yoshimura T."/>
            <person name="Itoh T."/>
            <person name="Ohkuma M."/>
            <person name="Takai K."/>
        </authorList>
    </citation>
    <scope>NUCLEOTIDE SEQUENCE [LARGE SCALE GENOMIC DNA]</scope>
    <source>
        <strain evidence="7 8">MK-D1</strain>
    </source>
</reference>
<evidence type="ECO:0000313" key="8">
    <source>
        <dbReference type="Proteomes" id="UP000321408"/>
    </source>
</evidence>
<dbReference type="PANTHER" id="PTHR43303:SF4">
    <property type="entry name" value="NADPH DEHYDROGENASE C23G7.10C-RELATED"/>
    <property type="match status" value="1"/>
</dbReference>
<organism evidence="7 8">
    <name type="scientific">Promethearchaeum syntrophicum</name>
    <dbReference type="NCBI Taxonomy" id="2594042"/>
    <lineage>
        <taxon>Archaea</taxon>
        <taxon>Promethearchaeati</taxon>
        <taxon>Promethearchaeota</taxon>
        <taxon>Promethearchaeia</taxon>
        <taxon>Promethearchaeales</taxon>
        <taxon>Promethearchaeaceae</taxon>
        <taxon>Promethearchaeum</taxon>
    </lineage>
</organism>
<proteinExistence type="predicted"/>
<dbReference type="Pfam" id="PF00724">
    <property type="entry name" value="Oxidored_FMN"/>
    <property type="match status" value="1"/>
</dbReference>
<evidence type="ECO:0000256" key="1">
    <source>
        <dbReference type="ARBA" id="ARBA00001917"/>
    </source>
</evidence>
<evidence type="ECO:0000256" key="5">
    <source>
        <dbReference type="ARBA" id="ARBA00023002"/>
    </source>
</evidence>
<dbReference type="GO" id="GO:0050661">
    <property type="term" value="F:NADP binding"/>
    <property type="evidence" value="ECO:0007669"/>
    <property type="project" value="InterPro"/>
</dbReference>
<evidence type="ECO:0000259" key="6">
    <source>
        <dbReference type="Pfam" id="PF00724"/>
    </source>
</evidence>
<sequence>MLFTEYKIKDLFLKNRIVMPPMCMYSSDRTGIVQPFHLVHYGTRAQGGAGLIIIEATAVEARGRISGNDLGIWNDDQIPGLKSIVDIVHGFGAKIAIQLAHAGRKATVAQGISSWNSQFSDEYPIPIKMEESHIRQVVLAFSEAARRAQLIGFDAVEIHGAHGYLINQFISPLVNHREDSYGCKNGIGIKFLQEIIKSVKNNFKGPIGLRISAEEYSNNGLHPHNFIPMLAEILKDHSTSIDFINVSSGGVIEEGFPSKVLPGYQIDFAHEIKKGINIPILAGGMLSDPDMINKILNGKKADLIWLGRELLRNPYWPLHTSEYFKIEQKKPPQYKRAEPYFRNN</sequence>
<dbReference type="InterPro" id="IPR044152">
    <property type="entry name" value="YqjM-like"/>
</dbReference>
<dbReference type="RefSeq" id="WP_147663432.1">
    <property type="nucleotide sequence ID" value="NZ_CP042905.2"/>
</dbReference>
<keyword evidence="2" id="KW-0285">Flavoprotein</keyword>
<dbReference type="OrthoDB" id="122964at2157"/>